<keyword evidence="4" id="KW-0175">Coiled coil</keyword>
<dbReference type="Pfam" id="PF25033">
    <property type="entry name" value="VPS13_M"/>
    <property type="match status" value="2"/>
</dbReference>
<proteinExistence type="inferred from homology"/>
<feature type="region of interest" description="Disordered" evidence="5">
    <location>
        <begin position="3714"/>
        <end position="3755"/>
    </location>
</feature>
<keyword evidence="3" id="KW-0445">Lipid transport</keyword>
<feature type="coiled-coil region" evidence="4">
    <location>
        <begin position="98"/>
        <end position="141"/>
    </location>
</feature>
<feature type="compositionally biased region" description="Basic and acidic residues" evidence="5">
    <location>
        <begin position="3714"/>
        <end position="3734"/>
    </location>
</feature>
<feature type="domain" description="Tudor" evidence="7">
    <location>
        <begin position="1749"/>
        <end position="1807"/>
    </location>
</feature>
<evidence type="ECO:0000256" key="4">
    <source>
        <dbReference type="SAM" id="Coils"/>
    </source>
</evidence>
<dbReference type="InParanoid" id="A7SP53"/>
<evidence type="ECO:0000256" key="5">
    <source>
        <dbReference type="SAM" id="MobiDB-lite"/>
    </source>
</evidence>
<organism evidence="8 9">
    <name type="scientific">Nematostella vectensis</name>
    <name type="common">Starlet sea anemone</name>
    <dbReference type="NCBI Taxonomy" id="45351"/>
    <lineage>
        <taxon>Eukaryota</taxon>
        <taxon>Metazoa</taxon>
        <taxon>Cnidaria</taxon>
        <taxon>Anthozoa</taxon>
        <taxon>Hexacorallia</taxon>
        <taxon>Actiniaria</taxon>
        <taxon>Edwardsiidae</taxon>
        <taxon>Nematostella</taxon>
    </lineage>
</organism>
<evidence type="ECO:0000313" key="9">
    <source>
        <dbReference type="Proteomes" id="UP000001593"/>
    </source>
</evidence>
<dbReference type="InterPro" id="IPR026854">
    <property type="entry name" value="VPS13_N"/>
</dbReference>
<keyword evidence="6" id="KW-0812">Transmembrane</keyword>
<dbReference type="PhylomeDB" id="A7SP53"/>
<gene>
    <name evidence="8" type="ORF">NEMVEDRAFT_v1g246510</name>
</gene>
<dbReference type="InterPro" id="IPR032770">
    <property type="entry name" value="DUF4537"/>
</dbReference>
<feature type="domain" description="Tudor" evidence="7">
    <location>
        <begin position="1995"/>
        <end position="2057"/>
    </location>
</feature>
<evidence type="ECO:0000256" key="3">
    <source>
        <dbReference type="ARBA" id="ARBA00023055"/>
    </source>
</evidence>
<dbReference type="Pfam" id="PF18359">
    <property type="entry name" value="Tudor_5"/>
    <property type="match status" value="1"/>
</dbReference>
<feature type="region of interest" description="Disordered" evidence="5">
    <location>
        <begin position="3570"/>
        <end position="3598"/>
    </location>
</feature>
<protein>
    <recommendedName>
        <fullName evidence="7">Tudor domain-containing protein</fullName>
    </recommendedName>
</protein>
<dbReference type="HOGENOM" id="CLU_000135_1_1_1"/>
<dbReference type="OMA" id="RHHIGAQ"/>
<dbReference type="PANTHER" id="PTHR16166">
    <property type="entry name" value="VACUOLAR PROTEIN SORTING-ASSOCIATED PROTEIN VPS13"/>
    <property type="match status" value="1"/>
</dbReference>
<dbReference type="SMART" id="SM00333">
    <property type="entry name" value="TUDOR"/>
    <property type="match status" value="4"/>
</dbReference>
<dbReference type="GO" id="GO:0006623">
    <property type="term" value="P:protein targeting to vacuole"/>
    <property type="evidence" value="ECO:0000318"/>
    <property type="project" value="GO_Central"/>
</dbReference>
<dbReference type="InterPro" id="IPR002999">
    <property type="entry name" value="Tudor"/>
</dbReference>
<dbReference type="Gene3D" id="2.30.30.140">
    <property type="match status" value="3"/>
</dbReference>
<dbReference type="InterPro" id="IPR009543">
    <property type="entry name" value="VPS13_VAB"/>
</dbReference>
<feature type="transmembrane region" description="Helical" evidence="6">
    <location>
        <begin position="896"/>
        <end position="920"/>
    </location>
</feature>
<name>A7SP53_NEMVE</name>
<feature type="coiled-coil region" evidence="4">
    <location>
        <begin position="387"/>
        <end position="432"/>
    </location>
</feature>
<keyword evidence="2" id="KW-0813">Transport</keyword>
<dbReference type="Pfam" id="PF25037">
    <property type="entry name" value="VPS13_C"/>
    <property type="match status" value="1"/>
</dbReference>
<evidence type="ECO:0000259" key="7">
    <source>
        <dbReference type="SMART" id="SM00333"/>
    </source>
</evidence>
<dbReference type="eggNOG" id="KOG1809">
    <property type="taxonomic scope" value="Eukaryota"/>
</dbReference>
<dbReference type="GO" id="GO:0045053">
    <property type="term" value="P:protein retention in Golgi apparatus"/>
    <property type="evidence" value="ECO:0000318"/>
    <property type="project" value="GO_Central"/>
</dbReference>
<evidence type="ECO:0000256" key="6">
    <source>
        <dbReference type="SAM" id="Phobius"/>
    </source>
</evidence>
<dbReference type="Pfam" id="PF15057">
    <property type="entry name" value="DUF4537"/>
    <property type="match status" value="1"/>
</dbReference>
<dbReference type="InterPro" id="IPR056747">
    <property type="entry name" value="VPS13-like_M"/>
</dbReference>
<dbReference type="EMBL" id="DS469728">
    <property type="protein sequence ID" value="EDO34505.1"/>
    <property type="molecule type" value="Genomic_DNA"/>
</dbReference>
<dbReference type="Pfam" id="PF12624">
    <property type="entry name" value="VPS13_N"/>
    <property type="match status" value="1"/>
</dbReference>
<dbReference type="CDD" id="cd04508">
    <property type="entry name" value="Tudor_SF"/>
    <property type="match status" value="1"/>
</dbReference>
<keyword evidence="6" id="KW-1133">Transmembrane helix</keyword>
<dbReference type="InterPro" id="IPR041291">
    <property type="entry name" value="TUDOR_5"/>
</dbReference>
<accession>A7SP53</accession>
<keyword evidence="9" id="KW-1185">Reference proteome</keyword>
<dbReference type="CDD" id="cd20379">
    <property type="entry name" value="Tudor_dTUD-like"/>
    <property type="match status" value="1"/>
</dbReference>
<feature type="compositionally biased region" description="Basic and acidic residues" evidence="5">
    <location>
        <begin position="3742"/>
        <end position="3755"/>
    </location>
</feature>
<feature type="region of interest" description="Disordered" evidence="5">
    <location>
        <begin position="434"/>
        <end position="482"/>
    </location>
</feature>
<feature type="domain" description="Tudor" evidence="7">
    <location>
        <begin position="1871"/>
        <end position="1931"/>
    </location>
</feature>
<keyword evidence="6" id="KW-0472">Membrane</keyword>
<dbReference type="InterPro" id="IPR026847">
    <property type="entry name" value="VPS13"/>
</dbReference>
<dbReference type="InterPro" id="IPR056748">
    <property type="entry name" value="VPS13-like_C"/>
</dbReference>
<evidence type="ECO:0000313" key="8">
    <source>
        <dbReference type="EMBL" id="EDO34505.1"/>
    </source>
</evidence>
<dbReference type="Proteomes" id="UP000001593">
    <property type="component" value="Unassembled WGS sequence"/>
</dbReference>
<comment type="similarity">
    <text evidence="1">Belongs to the VPS13 family.</text>
</comment>
<dbReference type="PANTHER" id="PTHR16166:SF93">
    <property type="entry name" value="INTERMEMBRANE LIPID TRANSFER PROTEIN VPS13"/>
    <property type="match status" value="1"/>
</dbReference>
<dbReference type="FunFam" id="2.30.30.140:FF:000125">
    <property type="entry name" value="Predicted protein"/>
    <property type="match status" value="1"/>
</dbReference>
<dbReference type="Pfam" id="PF25036">
    <property type="entry name" value="VPS13_VAB"/>
    <property type="match status" value="1"/>
</dbReference>
<dbReference type="GO" id="GO:0006869">
    <property type="term" value="P:lipid transport"/>
    <property type="evidence" value="ECO:0007669"/>
    <property type="project" value="UniProtKB-KW"/>
</dbReference>
<evidence type="ECO:0000256" key="1">
    <source>
        <dbReference type="ARBA" id="ARBA00006545"/>
    </source>
</evidence>
<evidence type="ECO:0000256" key="2">
    <source>
        <dbReference type="ARBA" id="ARBA00022448"/>
    </source>
</evidence>
<reference evidence="8 9" key="1">
    <citation type="journal article" date="2007" name="Science">
        <title>Sea anemone genome reveals ancestral eumetazoan gene repertoire and genomic organization.</title>
        <authorList>
            <person name="Putnam N.H."/>
            <person name="Srivastava M."/>
            <person name="Hellsten U."/>
            <person name="Dirks B."/>
            <person name="Chapman J."/>
            <person name="Salamov A."/>
            <person name="Terry A."/>
            <person name="Shapiro H."/>
            <person name="Lindquist E."/>
            <person name="Kapitonov V.V."/>
            <person name="Jurka J."/>
            <person name="Genikhovich G."/>
            <person name="Grigoriev I.V."/>
            <person name="Lucas S.M."/>
            <person name="Steele R.E."/>
            <person name="Finnerty J.R."/>
            <person name="Technau U."/>
            <person name="Martindale M.Q."/>
            <person name="Rokhsar D.S."/>
        </authorList>
    </citation>
    <scope>NUCLEOTIDE SEQUENCE [LARGE SCALE GENOMIC DNA]</scope>
    <source>
        <strain evidence="9">CH2 X CH6</strain>
    </source>
</reference>
<sequence>MVFESYVVDLVNKFAGQYLENLDPSQLRLGIWGGDAQLENLSLKESALDDLDLPVKVLRGHLGKLVLKIPWKNLYSEPVVAQIDGLYLLVRPNTGIHYNAEKEEKAQQEKKKRQLEAIELARKLEEEKKKAVSDKESKEDKDSFVEKLAMQVVKNLQIYISNIHVRYEDTVTHPDAPFSLGITLENLSAQSTDENWIPSIVGTSVKIVHKLMELNSLSMYWNTGDDIGKLPTKEEWPTIAKEGIARTMKGFSKPEGFKYVLPPISATSKVKLDTKAGSDLSNPKVYLSLVLEEIFLVLSKTQFHDLMMLLESFDYMARNVPFRKYKPVVQLMKSPSKWWHYAMDCVLEEDVKRRSRNWSWKHIKRHRTTCREYKMLYKKKLLNEKLSKEQLKNIENLEENLDVLNITICRQQAEYEEAAALRKKKRKEAEKEEGGMFSGWFGSKKKAKKQKDEPESALESTPESKKPSSKSHKKSSSKSSSSNKLSKISFLRKLMDGKILTEEQKKEELAKLYAAIGYSENEVITSFPKEYVENKVIVHLKQIGVQLRDDCGSGKPQEIVKFSIKDLYADLAQRPSAQAIRVTAKVDKMKMYGSPGEGGHLPLMVTSQQEKEKGHMALFHAAFETNPLDEKCDQRVEVTSRPLKIVYDANTIDEVMKFFQPPQDVHLQELSAAAMSGLEALKTASKASLAYAVEHHKVTDINLDVMSPYILIPEKGCMQGSKSVLVLDLGHLKIKSDPDQERVITTKNLSMAELESKCYDKFDIRLEQLQVLLAKEGDDWNAARQQTQSKLHIVNPISIDLKLQKALNPDDVRLAQIKLAGSLHSIDVHITDKKLDLAVQLALSIPVPGGDTPQDKPDGKLEDTFKDDRRFVAFEKVPKSAKIAAVLGFVGKLKSLLILLLLFSLFLLLMLLLLFVMMLITRIELISSRTPKKEVVTKAEMAKQVIVALTFEIEQVQVNVGTVSASGEETPCLLLSLEHLGTALTLHEHDLRLKASIGALALQEMTCGTDAGPLYIIQTPRGAELLSVEVVKKRPRETEDINVDLKAKLGGISLVVTSVKGDLVRVLVGGLSSHISVMEDRTSIDAKMTDLSVVDAKPDVLYPNIVSIVNQEVFSVQIVVYNDAMAGGNFTNMDAVDTSFEMSIGCIRVIFLNKIVMELLAFLDNFQKAKEAMEYARKSATEKAAEKIQDIQSQAARIKLTVSIQAPFIIIPVNSHSRDALVADLGQLVVSNSFKLHSPATKPDGSDAVIVDNMVVELSSVKLSRALIGEGDQIVASSVILEPLNLTIYLARSLSAWYHKIPGIDVTGELCAVKMCTGELDLSTILAVIFQNLGEGQSDIQDEPSVESSGEGAIVPEVGDGSVAVVPSSTPATEVYDTVKFDFKIESVSAVLYWKESTELLRICLTNTVLGQAKGVILQCNLRMAQKTIKGHVGYFIMMDRFIGAEGKAANMVDVKFDQSASLSKQITIDVNSVHVVANLEFLLVLANVFTTALTEAPPKPPSVSVETSQALTKVKPSALAPAPPPPPDKEPPEMRLAFSVKHPEIVLLADAKDKATHALFLKNTLEFNLIMAEGQQKMFGYIKNLNITSAAFDLKNRAATKSQVLYLSQLALHGSAPEGECLHIDVRTSIAQVHVSPATIKTMTACLMSLAPAQGQSDKNNVIDDDVTLWSEKEIDKKSKWYLTPAPKDQLVPGQRVLGRWPKNNSYHLAYVAKIDSRVHLQFDDKDTIAHDVNDIAAVVIDVVPDEKQLKVGSAVIAKDPKAGYYYTRGKITKIDQTQGYHVQYIDGQEAWNPIQQVRVLTLKRQGVKDDEIVPSSIVYVRHKGDCYYPGFIASKLSTRYTVRTYSGDNVNLSIHDTPSVILDKVPRPESIHVGSTVIGSWRDREFWYRGRVIETRKEGEVDEFLVRFEDDDQVWHSVDEIRVVPLAKHDVGEGAIELGSSVWAWWSGINYYNAYVSHKGSKLHVDFYDGDKHLYDVKDAMVTVLPDVDPKPKDLKLGTKVIAKFKKNAKTYFSGQIAEVDKTREDKKIYKVNFDDGDEGWASLYHIRLLPDDAIPGAGGGPQSSQHHIEAGSIDEERGEMLLFSMEGFSIKMEGAYGGQTVPLLSMDGHIQAEVKDWSSKLTASAGLSLIANYYNENVSEWEPLIEPVECQEKNRPWELSAEFKMGDEVGGGENGEEPSAGGLDVNSEPAMSLVLESHDDLQITITKSGLDVFNKLGAAFSEAVSLRGGDMVAIEDMSPFVVRNEIGLGIKVHLGSGLKPPPDHEEKALPVPVGKSLSLYLADPEKRASFKGVKGDEASDISIAVEVDGYHPIKNIPLKQARVAFYSIVPKQLLRGTTMSAVVQIESGEGQRVITVRSPLQIHNHFPVPMDLCCKQGSEVSKVTCIAPHSVYDVPLILSYRAGLFLKPSGFGYNETTSPLLWNDLSQTKKATFTCLSQTNGEPPFYIEVHCEKAVYTVSVGMEANSPVFTFHAYPPVVVHNYLPYSIHFSSQVSRNDGARQGDGGAVLVEPGKLALYKQFSRYSSKLTIKLLTPSVVHLLGTPFVNLEGGHNAPLYSVDMGKKVQLHIKLNAYMGMDWKGDIELSRDMDELTTFTLSPTAKDTHLRPVELGVFSQNDGTMNVTLYSPYWMVNKTGMFLEYKTRVRMSGSEWSGKFSLDTVGSGGSIKIKKDDKDFEIGVQITLSYFSLTKVVEFTPFHLIDNHTEFPVSLCEAPDNSNLIWTTVKSGECIPFWPSRVPPKDLVVRLGDSTRESSRFNFEPDVSILLRMEGKVGALSVEMISKDSAAIMTFCPYYAGAAPIRIENCTDLEICYKQDRYGVTNKVRGIPCHVSEGSTEHVLRPGNCILYTWGRPMDKKVFMWYAKGEDQKNRRITDLIGVGHGAFEVKDKSYFWATFLDGLQRVLLIIDDFTLAYRAQVEVPERISQEISLNLQAIGLSLVNNEKSIEVAYIGITPSQIIWEETKKKGRWKALKMRISEQLEVAYTRVQQVTSVGGEPNFRQKLSDIEVDFELMEIIHPRRRAIRRTFTPGVAVKLIMSAHELELFTKVNSVQIDSQIPGSTFQTVLHPVPPPRSVAMDNAPKPFFEMSVLTRQVEHSHVNEIKYFKVLVQEMETMIDMGFIMALIELFSMTPLIDDSGIHSSSTLGIVSDVLTQYIEDKKRVLEGLGAANAVQAALSDTRNYFDYFHLSPLKIHVSFSQLGGPASDDKSGGIEIGSSFVNLLMQSVGVAVTEVQDVEFKLAYFEILNQVYNQQQLTGAIIKHYTGQAIKQMYVLVLGLDVLGNPFGLITGLKDGAKDLFYEPYQGLIQGPGEFAEGLALGVRSLVGHTVGGAAGAVSRITGTIGKGFAALSMDEKYQQERRQAMGKKPVNVGEGLARGGKGLLEGVFEGVTGIVTKPVQGAKEQGAAGFFKGLGKGVVGVVARPAGGIVDFASSTFEGIKGSADTATEVKKLRPPRVFYADKVMKPYNSYEAAGNAILSGVKKDKSALEEDKYYAHSILNIKKALVVTNKHIIVAGKAEVFGNWECDWSCDYNDLTAEPEADKNKLVLRVPDKGRVIFKRSEVRAITTPSPPVAQGREGDLTTPSPPVTQVQELSGSLRKSKRLDLESEDRGMYRQKDRHDQDTVLKGRSRMPFKWLCLSLGFFTPPRVDTLTRDKILADVVDNIEKFPLQLGTSRDQLDTTRDQLDTTRDQLDTTRDQLDTTRDQLDTTRDQLDTTRDQLDTTRDQLDTTRDQLNTTRDQIDTTRDPRTMGA</sequence>
<feature type="compositionally biased region" description="Basic residues" evidence="5">
    <location>
        <begin position="467"/>
        <end position="476"/>
    </location>
</feature>
<feature type="domain" description="Tudor" evidence="7">
    <location>
        <begin position="1690"/>
        <end position="1745"/>
    </location>
</feature>